<dbReference type="InterPro" id="IPR000415">
    <property type="entry name" value="Nitroreductase-like"/>
</dbReference>
<dbReference type="SUPFAM" id="SSF55469">
    <property type="entry name" value="FMN-dependent nitroreductase-like"/>
    <property type="match status" value="1"/>
</dbReference>
<dbReference type="Proteomes" id="UP000248882">
    <property type="component" value="Unassembled WGS sequence"/>
</dbReference>
<accession>A0A2W7QS90</accession>
<feature type="domain" description="THIF-type NAD/FAD binding fold" evidence="1">
    <location>
        <begin position="114"/>
        <end position="276"/>
    </location>
</feature>
<keyword evidence="3" id="KW-1185">Reference proteome</keyword>
<name>A0A2W7QS90_9BACT</name>
<dbReference type="GO" id="GO:0016491">
    <property type="term" value="F:oxidoreductase activity"/>
    <property type="evidence" value="ECO:0007669"/>
    <property type="project" value="InterPro"/>
</dbReference>
<dbReference type="PANTHER" id="PTHR43267">
    <property type="entry name" value="TRNA THREONYLCARBAMOYLADENOSINE DEHYDRATASE"/>
    <property type="match status" value="1"/>
</dbReference>
<proteinExistence type="predicted"/>
<dbReference type="GO" id="GO:0061503">
    <property type="term" value="F:tRNA threonylcarbamoyladenosine dehydratase"/>
    <property type="evidence" value="ECO:0007669"/>
    <property type="project" value="TreeGrafter"/>
</dbReference>
<reference evidence="2 3" key="1">
    <citation type="submission" date="2018-06" db="EMBL/GenBank/DDBJ databases">
        <title>Genomic Encyclopedia of Archaeal and Bacterial Type Strains, Phase II (KMG-II): from individual species to whole genera.</title>
        <authorList>
            <person name="Goeker M."/>
        </authorList>
    </citation>
    <scope>NUCLEOTIDE SEQUENCE [LARGE SCALE GENOMIC DNA]</scope>
    <source>
        <strain evidence="2 3">DSM 19830</strain>
    </source>
</reference>
<dbReference type="NCBIfam" id="NF005901">
    <property type="entry name" value="PRK07877.1"/>
    <property type="match status" value="1"/>
</dbReference>
<dbReference type="InterPro" id="IPR045886">
    <property type="entry name" value="ThiF/MoeB/HesA"/>
</dbReference>
<dbReference type="GO" id="GO:0008641">
    <property type="term" value="F:ubiquitin-like modifier activating enzyme activity"/>
    <property type="evidence" value="ECO:0007669"/>
    <property type="project" value="InterPro"/>
</dbReference>
<gene>
    <name evidence="2" type="ORF">LV85_02413</name>
</gene>
<organism evidence="2 3">
    <name type="scientific">Algoriphagus chordae</name>
    <dbReference type="NCBI Taxonomy" id="237019"/>
    <lineage>
        <taxon>Bacteria</taxon>
        <taxon>Pseudomonadati</taxon>
        <taxon>Bacteroidota</taxon>
        <taxon>Cytophagia</taxon>
        <taxon>Cytophagales</taxon>
        <taxon>Cyclobacteriaceae</taxon>
        <taxon>Algoriphagus</taxon>
    </lineage>
</organism>
<evidence type="ECO:0000313" key="3">
    <source>
        <dbReference type="Proteomes" id="UP000248882"/>
    </source>
</evidence>
<dbReference type="InterPro" id="IPR035985">
    <property type="entry name" value="Ubiquitin-activating_enz"/>
</dbReference>
<dbReference type="Gene3D" id="3.40.109.10">
    <property type="entry name" value="NADH Oxidase"/>
    <property type="match status" value="1"/>
</dbReference>
<dbReference type="InterPro" id="IPR000594">
    <property type="entry name" value="ThiF_NAD_FAD-bd"/>
</dbReference>
<dbReference type="CDD" id="cd01483">
    <property type="entry name" value="E1_enzyme_family"/>
    <property type="match status" value="1"/>
</dbReference>
<dbReference type="Gene3D" id="3.40.50.720">
    <property type="entry name" value="NAD(P)-binding Rossmann-like Domain"/>
    <property type="match status" value="1"/>
</dbReference>
<dbReference type="SUPFAM" id="SSF69572">
    <property type="entry name" value="Activating enzymes of the ubiquitin-like proteins"/>
    <property type="match status" value="1"/>
</dbReference>
<dbReference type="PANTHER" id="PTHR43267:SF3">
    <property type="entry name" value="THIF PROTEIN"/>
    <property type="match status" value="1"/>
</dbReference>
<protein>
    <submittedName>
        <fullName evidence="2">ThiF family protein</fullName>
    </submittedName>
</protein>
<evidence type="ECO:0000313" key="2">
    <source>
        <dbReference type="EMBL" id="PZX51468.1"/>
    </source>
</evidence>
<dbReference type="GO" id="GO:0061504">
    <property type="term" value="P:cyclic threonylcarbamoyladenosine biosynthetic process"/>
    <property type="evidence" value="ECO:0007669"/>
    <property type="project" value="TreeGrafter"/>
</dbReference>
<comment type="caution">
    <text evidence="2">The sequence shown here is derived from an EMBL/GenBank/DDBJ whole genome shotgun (WGS) entry which is preliminary data.</text>
</comment>
<sequence>MFSSSQFHLENQMFPVIFHPLDYSDSLVFKELYNSSDVRVVDQLDIQVAELIKAVNPSKSFSDQELTNLVDQFFIDHEKDRYGNWIYFPWKKALIRLLPEEDFIRVRTQRNNYKITPQEQQELSKKKVGIIGLSVGQSIAYAIALERGCGEMRLADFDTLELSNLNRIKAGVTDLGMEKVVLAAREISEIDPYLKITVFRDGISESNIEGFLSDGGNLDLLIDECDSLDIKVLARERARAKRIPVLMETSDRGMLDVERFDQEPSREIFHGLMGNFNYSDLKNLSNQQKVPMGLKIIGLSTISTRMKVSLLEVSQSISSWPQLASAVYLGGATVANASRKLLLGEEVESGRYYVDLDEIIAKDKKSAPQVAKTPKTDNDFIALLPNTDLVSAYKLSEPELRYLIEKANSAPSGGNSQPWKWLFDQSGVLHLVHDTAKSESLLDYLGTGSLLAFGAALEIIQLVAADMGIDLSVQHHIQDFEEELIASIIFNSKFETPISNPNGDLVKGVGLRCTNRKNDERELIEPETLLAFQSLAEVEGLSLELIDELEDLKKLAPIVGGMDRLRLLHEQGYRDFISEIRWSEQEAEESKDGIDIATLEMGKPERAAMGLIRDPGTVEFFRKNDLGHGLAKISDQTLLSASAVLMFEADEYKPESFLKVGAAVQRVWMKANLLGYSLQPVSASLFIFHRLMRESNTGFTDDEKALIFQFKNELNTILNKDLSREEIFMVRINKVSAPSVRALRRDVSASLIIL</sequence>
<dbReference type="Pfam" id="PF00899">
    <property type="entry name" value="ThiF"/>
    <property type="match status" value="1"/>
</dbReference>
<dbReference type="EMBL" id="QKZT01000009">
    <property type="protein sequence ID" value="PZX51468.1"/>
    <property type="molecule type" value="Genomic_DNA"/>
</dbReference>
<dbReference type="AlphaFoldDB" id="A0A2W7QS90"/>
<evidence type="ECO:0000259" key="1">
    <source>
        <dbReference type="Pfam" id="PF00899"/>
    </source>
</evidence>